<feature type="transmembrane region" description="Helical" evidence="2">
    <location>
        <begin position="585"/>
        <end position="606"/>
    </location>
</feature>
<feature type="transmembrane region" description="Helical" evidence="2">
    <location>
        <begin position="193"/>
        <end position="212"/>
    </location>
</feature>
<feature type="transmembrane region" description="Helical" evidence="2">
    <location>
        <begin position="548"/>
        <end position="565"/>
    </location>
</feature>
<evidence type="ECO:0000313" key="3">
    <source>
        <dbReference type="EMBL" id="KAK3374725.1"/>
    </source>
</evidence>
<keyword evidence="4" id="KW-1185">Reference proteome</keyword>
<sequence length="640" mass="72030">MCSETSISTGSTDETCTEKSTTRQSWSPTWITELPREVMADLRAVRWRRACLWALFSIWTSGLFLVTVALPLHAPNSRSACQPDGSFNLRPFDYQPWSSAGFFQITIAFGELTFTQAKVIDVIWDVVFGRVGQAILAFFSWKAFSMYSKAFMGTGSLTYDTFWAIIMQNGPSLRSTVHVIRDFATRKALQSKLAMAFIVSSMLFILGFPTLASSMSGYASNTGAFVADMEGTLVPFARFIPVAYVIHDGWRVNLTGDYIVPYVDSPVSRSGPIFGYNNRFYNNPYAYDSAFICNPTNMYPADLYSNDTNGKLAACNLSLGVSDYVRTYGFLSLNAEGKVNDIETSWMHQTIGPPALNISGHYFHEDNDLRNWFTERFGFFGHTWTDPRTGTRPYSNVSNLAFVEVGKNYTFTMDSILRSGSCQALLTYSWGFSYVQLWMMILALLAWTLGTYTLWLKAHLTLATRVDHDVPYRYKAALNLVSAMRGQLDASGETAAPGSWSSQQLTRYVDTHLRGGKITEESVLALGGNFSFRKGLWTWIKQHRKTSLMMAVLIPYDLLFWILILDRGPASEFLIAPMSAINLRAYHLVLVPLYLALLCWSIGFPLSMMVGSSKRTRWFFLFCTVVVVAGVPWIAVLFYF</sequence>
<feature type="region of interest" description="Disordered" evidence="1">
    <location>
        <begin position="1"/>
        <end position="21"/>
    </location>
</feature>
<comment type="caution">
    <text evidence="3">The sequence shown here is derived from an EMBL/GenBank/DDBJ whole genome shotgun (WGS) entry which is preliminary data.</text>
</comment>
<reference evidence="3" key="1">
    <citation type="journal article" date="2023" name="Mol. Phylogenet. Evol.">
        <title>Genome-scale phylogeny and comparative genomics of the fungal order Sordariales.</title>
        <authorList>
            <person name="Hensen N."/>
            <person name="Bonometti L."/>
            <person name="Westerberg I."/>
            <person name="Brannstrom I.O."/>
            <person name="Guillou S."/>
            <person name="Cros-Aarteil S."/>
            <person name="Calhoun S."/>
            <person name="Haridas S."/>
            <person name="Kuo A."/>
            <person name="Mondo S."/>
            <person name="Pangilinan J."/>
            <person name="Riley R."/>
            <person name="LaButti K."/>
            <person name="Andreopoulos B."/>
            <person name="Lipzen A."/>
            <person name="Chen C."/>
            <person name="Yan M."/>
            <person name="Daum C."/>
            <person name="Ng V."/>
            <person name="Clum A."/>
            <person name="Steindorff A."/>
            <person name="Ohm R.A."/>
            <person name="Martin F."/>
            <person name="Silar P."/>
            <person name="Natvig D.O."/>
            <person name="Lalanne C."/>
            <person name="Gautier V."/>
            <person name="Ament-Velasquez S.L."/>
            <person name="Kruys A."/>
            <person name="Hutchinson M.I."/>
            <person name="Powell A.J."/>
            <person name="Barry K."/>
            <person name="Miller A.N."/>
            <person name="Grigoriev I.V."/>
            <person name="Debuchy R."/>
            <person name="Gladieux P."/>
            <person name="Hiltunen Thoren M."/>
            <person name="Johannesson H."/>
        </authorList>
    </citation>
    <scope>NUCLEOTIDE SEQUENCE</scope>
    <source>
        <strain evidence="3">CBS 232.78</strain>
    </source>
</reference>
<proteinExistence type="predicted"/>
<dbReference type="Proteomes" id="UP001285441">
    <property type="component" value="Unassembled WGS sequence"/>
</dbReference>
<keyword evidence="2" id="KW-0812">Transmembrane</keyword>
<dbReference type="AlphaFoldDB" id="A0AAE0KEJ7"/>
<feature type="compositionally biased region" description="Polar residues" evidence="1">
    <location>
        <begin position="1"/>
        <end position="15"/>
    </location>
</feature>
<evidence type="ECO:0000256" key="1">
    <source>
        <dbReference type="SAM" id="MobiDB-lite"/>
    </source>
</evidence>
<protein>
    <submittedName>
        <fullName evidence="3">Uncharacterized protein</fullName>
    </submittedName>
</protein>
<name>A0AAE0KEJ7_9PEZI</name>
<accession>A0AAE0KEJ7</accession>
<feature type="transmembrane region" description="Helical" evidence="2">
    <location>
        <begin position="437"/>
        <end position="455"/>
    </location>
</feature>
<feature type="transmembrane region" description="Helical" evidence="2">
    <location>
        <begin position="618"/>
        <end position="639"/>
    </location>
</feature>
<keyword evidence="2" id="KW-1133">Transmembrane helix</keyword>
<keyword evidence="2" id="KW-0472">Membrane</keyword>
<evidence type="ECO:0000313" key="4">
    <source>
        <dbReference type="Proteomes" id="UP001285441"/>
    </source>
</evidence>
<organism evidence="3 4">
    <name type="scientific">Podospora didyma</name>
    <dbReference type="NCBI Taxonomy" id="330526"/>
    <lineage>
        <taxon>Eukaryota</taxon>
        <taxon>Fungi</taxon>
        <taxon>Dikarya</taxon>
        <taxon>Ascomycota</taxon>
        <taxon>Pezizomycotina</taxon>
        <taxon>Sordariomycetes</taxon>
        <taxon>Sordariomycetidae</taxon>
        <taxon>Sordariales</taxon>
        <taxon>Podosporaceae</taxon>
        <taxon>Podospora</taxon>
    </lineage>
</organism>
<feature type="transmembrane region" description="Helical" evidence="2">
    <location>
        <begin position="52"/>
        <end position="74"/>
    </location>
</feature>
<reference evidence="3" key="2">
    <citation type="submission" date="2023-06" db="EMBL/GenBank/DDBJ databases">
        <authorList>
            <consortium name="Lawrence Berkeley National Laboratory"/>
            <person name="Haridas S."/>
            <person name="Hensen N."/>
            <person name="Bonometti L."/>
            <person name="Westerberg I."/>
            <person name="Brannstrom I.O."/>
            <person name="Guillou S."/>
            <person name="Cros-Aarteil S."/>
            <person name="Calhoun S."/>
            <person name="Kuo A."/>
            <person name="Mondo S."/>
            <person name="Pangilinan J."/>
            <person name="Riley R."/>
            <person name="LaButti K."/>
            <person name="Andreopoulos B."/>
            <person name="Lipzen A."/>
            <person name="Chen C."/>
            <person name="Yanf M."/>
            <person name="Daum C."/>
            <person name="Ng V."/>
            <person name="Clum A."/>
            <person name="Steindorff A."/>
            <person name="Ohm R."/>
            <person name="Martin F."/>
            <person name="Silar P."/>
            <person name="Natvig D."/>
            <person name="Lalanne C."/>
            <person name="Gautier V."/>
            <person name="Ament-velasquez S.L."/>
            <person name="Kruys A."/>
            <person name="Hutchinson M.I."/>
            <person name="Powell A.J."/>
            <person name="Barry K."/>
            <person name="Miller A.N."/>
            <person name="Grigoriev I.V."/>
            <person name="Debuchy R."/>
            <person name="Gladieux P."/>
            <person name="Thoren M.H."/>
            <person name="Johannesson H."/>
        </authorList>
    </citation>
    <scope>NUCLEOTIDE SEQUENCE</scope>
    <source>
        <strain evidence="3">CBS 232.78</strain>
    </source>
</reference>
<gene>
    <name evidence="3" type="ORF">B0H63DRAFT_480813</name>
</gene>
<feature type="transmembrane region" description="Helical" evidence="2">
    <location>
        <begin position="122"/>
        <end position="141"/>
    </location>
</feature>
<dbReference type="EMBL" id="JAULSW010000007">
    <property type="protein sequence ID" value="KAK3374725.1"/>
    <property type="molecule type" value="Genomic_DNA"/>
</dbReference>
<evidence type="ECO:0000256" key="2">
    <source>
        <dbReference type="SAM" id="Phobius"/>
    </source>
</evidence>